<dbReference type="SMART" id="SM00271">
    <property type="entry name" value="DnaJ"/>
    <property type="match status" value="1"/>
</dbReference>
<dbReference type="InterPro" id="IPR051100">
    <property type="entry name" value="DnaJ_subfamily_B/C"/>
</dbReference>
<dbReference type="SUPFAM" id="SSF46565">
    <property type="entry name" value="Chaperone J-domain"/>
    <property type="match status" value="1"/>
</dbReference>
<reference evidence="4" key="2">
    <citation type="submission" date="2013-07" db="EMBL/GenBank/DDBJ databases">
        <authorList>
            <consortium name="The Broad Institute Genome Sequencing Platform"/>
            <person name="Cuomo C."/>
            <person name="Litvintseva A."/>
            <person name="Chen Y."/>
            <person name="Heitman J."/>
            <person name="Sun S."/>
            <person name="Springer D."/>
            <person name="Dromer F."/>
            <person name="Young S.K."/>
            <person name="Zeng Q."/>
            <person name="Gargeya S."/>
            <person name="Fitzgerald M."/>
            <person name="Abouelleil A."/>
            <person name="Alvarado L."/>
            <person name="Berlin A.M."/>
            <person name="Chapman S.B."/>
            <person name="Dewar J."/>
            <person name="Goldberg J."/>
            <person name="Griggs A."/>
            <person name="Gujja S."/>
            <person name="Hansen M."/>
            <person name="Howarth C."/>
            <person name="Imamovic A."/>
            <person name="Larimer J."/>
            <person name="McCowan C."/>
            <person name="Murphy C."/>
            <person name="Pearson M."/>
            <person name="Priest M."/>
            <person name="Roberts A."/>
            <person name="Saif S."/>
            <person name="Shea T."/>
            <person name="Sykes S."/>
            <person name="Wortman J."/>
            <person name="Nusbaum C."/>
            <person name="Birren B."/>
        </authorList>
    </citation>
    <scope>NUCLEOTIDE SEQUENCE</scope>
    <source>
        <strain evidence="4">CBS 10117</strain>
    </source>
</reference>
<dbReference type="Proteomes" id="UP000078595">
    <property type="component" value="Chromosome 2"/>
</dbReference>
<evidence type="ECO:0000313" key="3">
    <source>
        <dbReference type="EMBL" id="OBR87745.1"/>
    </source>
</evidence>
<dbReference type="GO" id="GO:0005789">
    <property type="term" value="C:endoplasmic reticulum membrane"/>
    <property type="evidence" value="ECO:0007669"/>
    <property type="project" value="TreeGrafter"/>
</dbReference>
<dbReference type="InterPro" id="IPR036869">
    <property type="entry name" value="J_dom_sf"/>
</dbReference>
<feature type="compositionally biased region" description="Low complexity" evidence="1">
    <location>
        <begin position="44"/>
        <end position="54"/>
    </location>
</feature>
<dbReference type="PROSITE" id="PS50076">
    <property type="entry name" value="DNAJ_2"/>
    <property type="match status" value="1"/>
</dbReference>
<keyword evidence="5" id="KW-1185">Reference proteome</keyword>
<feature type="region of interest" description="Disordered" evidence="1">
    <location>
        <begin position="331"/>
        <end position="365"/>
    </location>
</feature>
<dbReference type="KEGG" id="kdj:28965656"/>
<feature type="region of interest" description="Disordered" evidence="1">
    <location>
        <begin position="37"/>
        <end position="88"/>
    </location>
</feature>
<dbReference type="GO" id="GO:0030544">
    <property type="term" value="F:Hsp70 protein binding"/>
    <property type="evidence" value="ECO:0007669"/>
    <property type="project" value="TreeGrafter"/>
</dbReference>
<dbReference type="AlphaFoldDB" id="A0A1A6ACG4"/>
<evidence type="ECO:0000313" key="4">
    <source>
        <dbReference type="EMBL" id="WWC59355.1"/>
    </source>
</evidence>
<dbReference type="PRINTS" id="PR00625">
    <property type="entry name" value="JDOMAIN"/>
</dbReference>
<dbReference type="GeneID" id="28965656"/>
<feature type="domain" description="J" evidence="2">
    <location>
        <begin position="102"/>
        <end position="166"/>
    </location>
</feature>
<evidence type="ECO:0000313" key="5">
    <source>
        <dbReference type="Proteomes" id="UP000078595"/>
    </source>
</evidence>
<sequence length="365" mass="40113">MSSRRTIYQVTLVPTTSRSSAQCCCYGNTPRRYAQTASLDSGNASSAPSSSAAAQYSYTRRKAAPASEDQSDPRKGKGRGSSNVLAETYRFPEKGRLGGMPDPFEVMALERGATESEVKQRYYKLALLLHPDSSHPSSSPDHFAILNKAYTLLSTPSSRSAYLKTGYGWSISSQIPSSSGSRPAGDWGMHEEIMRRARGGTSGWERRRYRDSDAGKGAWGGFDGSGGWRAFNDQTMNFDHSTSFNGTGEERYMSNPRFLAVLGIVGCAFGWIQYHRLGTATETHRDLLDRQNTDASHALAQARYEAAIHGKTRREQIRRRVRESEIMRELEKIENGEIAPHSLRIADKPSSAPSSSSSSASSQSP</sequence>
<dbReference type="PANTHER" id="PTHR43908:SF3">
    <property type="entry name" value="AT29763P-RELATED"/>
    <property type="match status" value="1"/>
</dbReference>
<proteinExistence type="predicted"/>
<dbReference type="Gene3D" id="1.10.287.110">
    <property type="entry name" value="DnaJ domain"/>
    <property type="match status" value="1"/>
</dbReference>
<dbReference type="PANTHER" id="PTHR43908">
    <property type="entry name" value="AT29763P-RELATED"/>
    <property type="match status" value="1"/>
</dbReference>
<reference evidence="3" key="1">
    <citation type="submission" date="2013-07" db="EMBL/GenBank/DDBJ databases">
        <title>The Genome Sequence of Cryptococcus dejecticola CBS10117.</title>
        <authorList>
            <consortium name="The Broad Institute Genome Sequencing Platform"/>
            <person name="Cuomo C."/>
            <person name="Litvintseva A."/>
            <person name="Chen Y."/>
            <person name="Heitman J."/>
            <person name="Sun S."/>
            <person name="Springer D."/>
            <person name="Dromer F."/>
            <person name="Young S.K."/>
            <person name="Zeng Q."/>
            <person name="Gargeya S."/>
            <person name="Fitzgerald M."/>
            <person name="Abouelleil A."/>
            <person name="Alvarado L."/>
            <person name="Berlin A.M."/>
            <person name="Chapman S.B."/>
            <person name="Dewar J."/>
            <person name="Goldberg J."/>
            <person name="Griggs A."/>
            <person name="Gujja S."/>
            <person name="Hansen M."/>
            <person name="Howarth C."/>
            <person name="Imamovic A."/>
            <person name="Larimer J."/>
            <person name="McCowan C."/>
            <person name="Murphy C."/>
            <person name="Pearson M."/>
            <person name="Priest M."/>
            <person name="Roberts A."/>
            <person name="Saif S."/>
            <person name="Shea T."/>
            <person name="Sykes S."/>
            <person name="Wortman J."/>
            <person name="Nusbaum C."/>
            <person name="Birren B."/>
        </authorList>
    </citation>
    <scope>NUCLEOTIDE SEQUENCE [LARGE SCALE GENOMIC DNA]</scope>
    <source>
        <strain evidence="3">CBS 10117</strain>
    </source>
</reference>
<dbReference type="InterPro" id="IPR001623">
    <property type="entry name" value="DnaJ_domain"/>
</dbReference>
<dbReference type="EMBL" id="CP144531">
    <property type="protein sequence ID" value="WWC59355.1"/>
    <property type="molecule type" value="Genomic_DNA"/>
</dbReference>
<dbReference type="EMBL" id="KI894028">
    <property type="protein sequence ID" value="OBR87745.1"/>
    <property type="molecule type" value="Genomic_DNA"/>
</dbReference>
<name>A0A1A6ACG4_9TREE</name>
<accession>A0A1A6ACG4</accession>
<feature type="compositionally biased region" description="Low complexity" evidence="1">
    <location>
        <begin position="349"/>
        <end position="365"/>
    </location>
</feature>
<dbReference type="STRING" id="1296121.A0A1A6ACG4"/>
<evidence type="ECO:0000256" key="1">
    <source>
        <dbReference type="SAM" id="MobiDB-lite"/>
    </source>
</evidence>
<dbReference type="VEuPathDB" id="FungiDB:I303_01957"/>
<dbReference type="Pfam" id="PF00226">
    <property type="entry name" value="DnaJ"/>
    <property type="match status" value="1"/>
</dbReference>
<gene>
    <name evidence="3" type="ORF">I303_01957</name>
    <name evidence="4" type="ORF">I303_101907</name>
</gene>
<reference evidence="4" key="3">
    <citation type="submission" date="2024-02" db="EMBL/GenBank/DDBJ databases">
        <title>Comparative genomics of Cryptococcus and Kwoniella reveals pathogenesis evolution and contrasting modes of karyotype evolution via chromosome fusion or intercentromeric recombination.</title>
        <authorList>
            <person name="Coelho M.A."/>
            <person name="David-Palma M."/>
            <person name="Shea T."/>
            <person name="Bowers K."/>
            <person name="McGinley-Smith S."/>
            <person name="Mohammad A.W."/>
            <person name="Gnirke A."/>
            <person name="Yurkov A.M."/>
            <person name="Nowrousian M."/>
            <person name="Sun S."/>
            <person name="Cuomo C.A."/>
            <person name="Heitman J."/>
        </authorList>
    </citation>
    <scope>NUCLEOTIDE SEQUENCE</scope>
    <source>
        <strain evidence="4">CBS 10117</strain>
    </source>
</reference>
<dbReference type="OrthoDB" id="445556at2759"/>
<protein>
    <recommendedName>
        <fullName evidence="2">J domain-containing protein</fullName>
    </recommendedName>
</protein>
<dbReference type="GO" id="GO:0071218">
    <property type="term" value="P:cellular response to misfolded protein"/>
    <property type="evidence" value="ECO:0007669"/>
    <property type="project" value="TreeGrafter"/>
</dbReference>
<dbReference type="CDD" id="cd06257">
    <property type="entry name" value="DnaJ"/>
    <property type="match status" value="1"/>
</dbReference>
<organism evidence="3">
    <name type="scientific">Kwoniella dejecticola CBS 10117</name>
    <dbReference type="NCBI Taxonomy" id="1296121"/>
    <lineage>
        <taxon>Eukaryota</taxon>
        <taxon>Fungi</taxon>
        <taxon>Dikarya</taxon>
        <taxon>Basidiomycota</taxon>
        <taxon>Agaricomycotina</taxon>
        <taxon>Tremellomycetes</taxon>
        <taxon>Tremellales</taxon>
        <taxon>Cryptococcaceae</taxon>
        <taxon>Kwoniella</taxon>
    </lineage>
</organism>
<evidence type="ECO:0000259" key="2">
    <source>
        <dbReference type="PROSITE" id="PS50076"/>
    </source>
</evidence>
<dbReference type="RefSeq" id="XP_018265587.1">
    <property type="nucleotide sequence ID" value="XM_018405306.1"/>
</dbReference>